<dbReference type="RefSeq" id="WP_156932210.1">
    <property type="nucleotide sequence ID" value="NZ_CP097501.1"/>
</dbReference>
<feature type="transmembrane region" description="Helical" evidence="1">
    <location>
        <begin position="61"/>
        <end position="80"/>
    </location>
</feature>
<evidence type="ECO:0000313" key="3">
    <source>
        <dbReference type="Proteomes" id="UP001056819"/>
    </source>
</evidence>
<feature type="transmembrane region" description="Helical" evidence="1">
    <location>
        <begin position="130"/>
        <end position="156"/>
    </location>
</feature>
<evidence type="ECO:0000256" key="1">
    <source>
        <dbReference type="SAM" id="Phobius"/>
    </source>
</evidence>
<gene>
    <name evidence="2" type="ORF">LNQ82_10220</name>
</gene>
<feature type="transmembrane region" description="Helical" evidence="1">
    <location>
        <begin position="20"/>
        <end position="41"/>
    </location>
</feature>
<keyword evidence="1" id="KW-0812">Transmembrane</keyword>
<keyword evidence="1" id="KW-1133">Transmembrane helix</keyword>
<dbReference type="Proteomes" id="UP001056819">
    <property type="component" value="Chromosome"/>
</dbReference>
<organism evidence="2 3">
    <name type="scientific">Conchiformibius steedae DSM 2580</name>
    <dbReference type="NCBI Taxonomy" id="1121352"/>
    <lineage>
        <taxon>Bacteria</taxon>
        <taxon>Pseudomonadati</taxon>
        <taxon>Pseudomonadota</taxon>
        <taxon>Betaproteobacteria</taxon>
        <taxon>Neisseriales</taxon>
        <taxon>Neisseriaceae</taxon>
        <taxon>Conchiformibius</taxon>
    </lineage>
</organism>
<name>A0AAE9HXA6_9NEIS</name>
<reference evidence="2" key="1">
    <citation type="submission" date="2022-05" db="EMBL/GenBank/DDBJ databases">
        <title>Alysiella filiformis genome sequencing.</title>
        <authorList>
            <person name="Viehboeck T."/>
        </authorList>
    </citation>
    <scope>NUCLEOTIDE SEQUENCE</scope>
    <source>
        <strain evidence="2">DSM 2580</strain>
    </source>
</reference>
<accession>A0AAE9HXA6</accession>
<protein>
    <submittedName>
        <fullName evidence="2">Uncharacterized protein</fullName>
    </submittedName>
</protein>
<evidence type="ECO:0000313" key="2">
    <source>
        <dbReference type="EMBL" id="URD67535.1"/>
    </source>
</evidence>
<keyword evidence="1" id="KW-0472">Membrane</keyword>
<feature type="transmembrane region" description="Helical" evidence="1">
    <location>
        <begin position="101"/>
        <end position="124"/>
    </location>
</feature>
<sequence>MDKQITEQSSPNAKDSLYDVFIVTMEQLGGIISGCVFMLLIINVNIVNMSIREIGDYLFKFGIWAWVLGMPASSLTARSVRKRGLRRNWQGCLKTAAWGAWWNAWTLGILFSMLFFAFVILFEAGNVPPWYIVIIYSMLLTAFCGGVSTALLSIFLPKPETDK</sequence>
<proteinExistence type="predicted"/>
<dbReference type="EMBL" id="CP097501">
    <property type="protein sequence ID" value="URD67535.1"/>
    <property type="molecule type" value="Genomic_DNA"/>
</dbReference>
<dbReference type="AlphaFoldDB" id="A0AAE9HXA6"/>